<dbReference type="Pfam" id="PF01699">
    <property type="entry name" value="Na_Ca_ex"/>
    <property type="match status" value="1"/>
</dbReference>
<protein>
    <submittedName>
        <fullName evidence="20">Sodium/potassium/calcium exchanger 4</fullName>
    </submittedName>
</protein>
<evidence type="ECO:0000256" key="5">
    <source>
        <dbReference type="ARBA" id="ARBA00022538"/>
    </source>
</evidence>
<dbReference type="GO" id="GO:0015293">
    <property type="term" value="F:symporter activity"/>
    <property type="evidence" value="ECO:0007669"/>
    <property type="project" value="UniProtKB-KW"/>
</dbReference>
<dbReference type="GO" id="GO:0008273">
    <property type="term" value="F:calcium, potassium:sodium antiporter activity"/>
    <property type="evidence" value="ECO:0007669"/>
    <property type="project" value="TreeGrafter"/>
</dbReference>
<feature type="transmembrane region" description="Helical" evidence="17">
    <location>
        <begin position="25"/>
        <end position="47"/>
    </location>
</feature>
<evidence type="ECO:0000313" key="20">
    <source>
        <dbReference type="EMBL" id="ODM89159.1"/>
    </source>
</evidence>
<evidence type="ECO:0000256" key="8">
    <source>
        <dbReference type="ARBA" id="ARBA00022729"/>
    </source>
</evidence>
<proteinExistence type="inferred from homology"/>
<feature type="domain" description="Sodium/calcium exchanger membrane region" evidence="19">
    <location>
        <begin position="15"/>
        <end position="137"/>
    </location>
</feature>
<keyword evidence="5" id="KW-0633">Potassium transport</keyword>
<dbReference type="STRING" id="48709.A0A1D2M888"/>
<keyword evidence="11" id="KW-0630">Potassium</keyword>
<dbReference type="GO" id="GO:0005886">
    <property type="term" value="C:plasma membrane"/>
    <property type="evidence" value="ECO:0007669"/>
    <property type="project" value="TreeGrafter"/>
</dbReference>
<keyword evidence="3" id="KW-0813">Transport</keyword>
<feature type="transmembrane region" description="Helical" evidence="17">
    <location>
        <begin position="97"/>
        <end position="115"/>
    </location>
</feature>
<evidence type="ECO:0000256" key="9">
    <source>
        <dbReference type="ARBA" id="ARBA00022837"/>
    </source>
</evidence>
<evidence type="ECO:0000256" key="4">
    <source>
        <dbReference type="ARBA" id="ARBA00022449"/>
    </source>
</evidence>
<dbReference type="GO" id="GO:0005262">
    <property type="term" value="F:calcium channel activity"/>
    <property type="evidence" value="ECO:0007669"/>
    <property type="project" value="TreeGrafter"/>
</dbReference>
<keyword evidence="8 18" id="KW-0732">Signal</keyword>
<feature type="non-terminal residue" evidence="20">
    <location>
        <position position="1"/>
    </location>
</feature>
<evidence type="ECO:0000259" key="19">
    <source>
        <dbReference type="Pfam" id="PF01699"/>
    </source>
</evidence>
<evidence type="ECO:0000256" key="1">
    <source>
        <dbReference type="ARBA" id="ARBA00004141"/>
    </source>
</evidence>
<keyword evidence="21" id="KW-1185">Reference proteome</keyword>
<sequence>HYPGHCIIFSFLHFLGHTLSIPDSVMGLTFIAAGTSIPEAVSSIIVARQGLGTMSISNSIGSNTFDILICLGLPWLIKGSIIASEPVNYIQINSGGLEYSAITLLVTLAMLYAIFACNHFYLDRKVGVTALLLYCVSRVCVNV</sequence>
<dbReference type="Gene3D" id="1.20.1420.30">
    <property type="entry name" value="NCX, central ion-binding region"/>
    <property type="match status" value="1"/>
</dbReference>
<dbReference type="AlphaFoldDB" id="A0A1D2M888"/>
<dbReference type="PANTHER" id="PTHR10846:SF73">
    <property type="entry name" value="SODIUM_CALCIUM EXCHANGER MEMBRANE REGION DOMAIN-CONTAINING PROTEIN"/>
    <property type="match status" value="1"/>
</dbReference>
<keyword evidence="7 17" id="KW-0812">Transmembrane</keyword>
<keyword evidence="4" id="KW-0050">Antiport</keyword>
<evidence type="ECO:0000256" key="16">
    <source>
        <dbReference type="ARBA" id="ARBA00023201"/>
    </source>
</evidence>
<dbReference type="InterPro" id="IPR004481">
    <property type="entry name" value="K/Na/Ca-exchanger"/>
</dbReference>
<keyword evidence="9" id="KW-0106">Calcium</keyword>
<keyword evidence="16" id="KW-0739">Sodium transport</keyword>
<dbReference type="GO" id="GO:0006874">
    <property type="term" value="P:intracellular calcium ion homeostasis"/>
    <property type="evidence" value="ECO:0007669"/>
    <property type="project" value="TreeGrafter"/>
</dbReference>
<dbReference type="FunFam" id="1.20.1420.30:FF:000009">
    <property type="entry name" value="sodium/potassium/calcium exchanger 5 isoform X2"/>
    <property type="match status" value="1"/>
</dbReference>
<evidence type="ECO:0000256" key="6">
    <source>
        <dbReference type="ARBA" id="ARBA00022568"/>
    </source>
</evidence>
<organism evidence="20 21">
    <name type="scientific">Orchesella cincta</name>
    <name type="common">Springtail</name>
    <name type="synonym">Podura cincta</name>
    <dbReference type="NCBI Taxonomy" id="48709"/>
    <lineage>
        <taxon>Eukaryota</taxon>
        <taxon>Metazoa</taxon>
        <taxon>Ecdysozoa</taxon>
        <taxon>Arthropoda</taxon>
        <taxon>Hexapoda</taxon>
        <taxon>Collembola</taxon>
        <taxon>Entomobryomorpha</taxon>
        <taxon>Entomobryoidea</taxon>
        <taxon>Orchesellidae</taxon>
        <taxon>Orchesellinae</taxon>
        <taxon>Orchesella</taxon>
    </lineage>
</organism>
<keyword evidence="6" id="KW-0109">Calcium transport</keyword>
<evidence type="ECO:0000256" key="11">
    <source>
        <dbReference type="ARBA" id="ARBA00022958"/>
    </source>
</evidence>
<comment type="similarity">
    <text evidence="2">Belongs to the Ca(2+):cation antiporter (CaCA) (TC 2.A.19) family. SLC24A subfamily.</text>
</comment>
<keyword evidence="12 17" id="KW-1133">Transmembrane helix</keyword>
<dbReference type="OrthoDB" id="2127281at2759"/>
<accession>A0A1D2M888</accession>
<evidence type="ECO:0000256" key="15">
    <source>
        <dbReference type="ARBA" id="ARBA00023136"/>
    </source>
</evidence>
<evidence type="ECO:0000256" key="2">
    <source>
        <dbReference type="ARBA" id="ARBA00005364"/>
    </source>
</evidence>
<dbReference type="PANTHER" id="PTHR10846">
    <property type="entry name" value="SODIUM/POTASSIUM/CALCIUM EXCHANGER"/>
    <property type="match status" value="1"/>
</dbReference>
<dbReference type="EMBL" id="LJIJ01002850">
    <property type="protein sequence ID" value="ODM89159.1"/>
    <property type="molecule type" value="Genomic_DNA"/>
</dbReference>
<evidence type="ECO:0000256" key="18">
    <source>
        <dbReference type="SAM" id="SignalP"/>
    </source>
</evidence>
<evidence type="ECO:0000313" key="21">
    <source>
        <dbReference type="Proteomes" id="UP000094527"/>
    </source>
</evidence>
<evidence type="ECO:0000256" key="14">
    <source>
        <dbReference type="ARBA" id="ARBA00023065"/>
    </source>
</evidence>
<evidence type="ECO:0000256" key="7">
    <source>
        <dbReference type="ARBA" id="ARBA00022692"/>
    </source>
</evidence>
<keyword evidence="10" id="KW-0769">Symport</keyword>
<reference evidence="20 21" key="1">
    <citation type="journal article" date="2016" name="Genome Biol. Evol.">
        <title>Gene Family Evolution Reflects Adaptation to Soil Environmental Stressors in the Genome of the Collembolan Orchesella cincta.</title>
        <authorList>
            <person name="Faddeeva-Vakhrusheva A."/>
            <person name="Derks M.F."/>
            <person name="Anvar S.Y."/>
            <person name="Agamennone V."/>
            <person name="Suring W."/>
            <person name="Smit S."/>
            <person name="van Straalen N.M."/>
            <person name="Roelofs D."/>
        </authorList>
    </citation>
    <scope>NUCLEOTIDE SEQUENCE [LARGE SCALE GENOMIC DNA]</scope>
    <source>
        <tissue evidence="20">Mixed pool</tissue>
    </source>
</reference>
<evidence type="ECO:0000256" key="13">
    <source>
        <dbReference type="ARBA" id="ARBA00023053"/>
    </source>
</evidence>
<comment type="caution">
    <text evidence="20">The sequence shown here is derived from an EMBL/GenBank/DDBJ whole genome shotgun (WGS) entry which is preliminary data.</text>
</comment>
<comment type="subcellular location">
    <subcellularLocation>
        <location evidence="1">Membrane</location>
        <topology evidence="1">Multi-pass membrane protein</topology>
    </subcellularLocation>
</comment>
<evidence type="ECO:0000256" key="17">
    <source>
        <dbReference type="SAM" id="Phobius"/>
    </source>
</evidence>
<evidence type="ECO:0000256" key="10">
    <source>
        <dbReference type="ARBA" id="ARBA00022847"/>
    </source>
</evidence>
<keyword evidence="14" id="KW-0406">Ion transport</keyword>
<feature type="signal peptide" evidence="18">
    <location>
        <begin position="1"/>
        <end position="20"/>
    </location>
</feature>
<keyword evidence="13" id="KW-0915">Sodium</keyword>
<dbReference type="InterPro" id="IPR004837">
    <property type="entry name" value="NaCa_Exmemb"/>
</dbReference>
<dbReference type="Proteomes" id="UP000094527">
    <property type="component" value="Unassembled WGS sequence"/>
</dbReference>
<feature type="chain" id="PRO_5008903620" evidence="18">
    <location>
        <begin position="21"/>
        <end position="143"/>
    </location>
</feature>
<evidence type="ECO:0000256" key="12">
    <source>
        <dbReference type="ARBA" id="ARBA00022989"/>
    </source>
</evidence>
<name>A0A1D2M888_ORCCI</name>
<gene>
    <name evidence="20" type="ORF">Ocin01_17523</name>
</gene>
<dbReference type="InterPro" id="IPR044880">
    <property type="entry name" value="NCX_ion-bd_dom_sf"/>
</dbReference>
<keyword evidence="15 17" id="KW-0472">Membrane</keyword>
<evidence type="ECO:0000256" key="3">
    <source>
        <dbReference type="ARBA" id="ARBA00022448"/>
    </source>
</evidence>
<dbReference type="OMA" id="WRISKVM"/>